<evidence type="ECO:0000313" key="4">
    <source>
        <dbReference type="Proteomes" id="UP000247409"/>
    </source>
</evidence>
<feature type="domain" description="DJ-1/PfpI" evidence="2">
    <location>
        <begin position="39"/>
        <end position="203"/>
    </location>
</feature>
<dbReference type="AlphaFoldDB" id="A0A2V3IVG6"/>
<dbReference type="InterPro" id="IPR029062">
    <property type="entry name" value="Class_I_gatase-like"/>
</dbReference>
<dbReference type="Gene3D" id="3.40.50.880">
    <property type="match status" value="1"/>
</dbReference>
<keyword evidence="4" id="KW-1185">Reference proteome</keyword>
<dbReference type="STRING" id="448386.A0A2V3IVG6"/>
<dbReference type="InterPro" id="IPR050325">
    <property type="entry name" value="Prot/Nucl_acid_deglycase"/>
</dbReference>
<dbReference type="Pfam" id="PF01965">
    <property type="entry name" value="DJ-1_PfpI"/>
    <property type="match status" value="1"/>
</dbReference>
<keyword evidence="1" id="KW-0677">Repeat</keyword>
<dbReference type="Proteomes" id="UP000247409">
    <property type="component" value="Unassembled WGS sequence"/>
</dbReference>
<evidence type="ECO:0000256" key="1">
    <source>
        <dbReference type="ARBA" id="ARBA00022737"/>
    </source>
</evidence>
<comment type="caution">
    <text evidence="3">The sequence shown here is derived from an EMBL/GenBank/DDBJ whole genome shotgun (WGS) entry which is preliminary data.</text>
</comment>
<dbReference type="InterPro" id="IPR002818">
    <property type="entry name" value="DJ-1/PfpI"/>
</dbReference>
<dbReference type="OrthoDB" id="543156at2759"/>
<evidence type="ECO:0000313" key="3">
    <source>
        <dbReference type="EMBL" id="PXF46124.1"/>
    </source>
</evidence>
<dbReference type="GO" id="GO:0005737">
    <property type="term" value="C:cytoplasm"/>
    <property type="evidence" value="ECO:0007669"/>
    <property type="project" value="TreeGrafter"/>
</dbReference>
<reference evidence="3 4" key="1">
    <citation type="journal article" date="2018" name="Mol. Biol. Evol.">
        <title>Analysis of the draft genome of the red seaweed Gracilariopsis chorda provides insights into genome size evolution in Rhodophyta.</title>
        <authorList>
            <person name="Lee J."/>
            <person name="Yang E.C."/>
            <person name="Graf L."/>
            <person name="Yang J.H."/>
            <person name="Qiu H."/>
            <person name="Zel Zion U."/>
            <person name="Chan C.X."/>
            <person name="Stephens T.G."/>
            <person name="Weber A.P.M."/>
            <person name="Boo G.H."/>
            <person name="Boo S.M."/>
            <person name="Kim K.M."/>
            <person name="Shin Y."/>
            <person name="Jung M."/>
            <person name="Lee S.J."/>
            <person name="Yim H.S."/>
            <person name="Lee J.H."/>
            <person name="Bhattacharya D."/>
            <person name="Yoon H.S."/>
        </authorList>
    </citation>
    <scope>NUCLEOTIDE SEQUENCE [LARGE SCALE GENOMIC DNA]</scope>
    <source>
        <strain evidence="3 4">SKKU-2015</strain>
        <tissue evidence="3">Whole body</tissue>
    </source>
</reference>
<gene>
    <name evidence="3" type="ORF">BWQ96_04130</name>
</gene>
<dbReference type="GO" id="GO:1903189">
    <property type="term" value="P:glyoxal metabolic process"/>
    <property type="evidence" value="ECO:0007669"/>
    <property type="project" value="TreeGrafter"/>
</dbReference>
<dbReference type="PANTHER" id="PTHR48094">
    <property type="entry name" value="PROTEIN/NUCLEIC ACID DEGLYCASE DJ-1-RELATED"/>
    <property type="match status" value="1"/>
</dbReference>
<sequence length="223" mass="23324">MSDHTSKPAFFVPSPIQIRHPRLPSRVNARPHMTAMAPRRVLVTIGTGSEEIETAAAVDTLRRAGADVTLASVESSLEVNMSRGMSYKADILVADATPPYDAIALPGGMPGAERLRDSEKLTALLKDAASSGRIVAAVCASPAVVLASHGLLDGVDATCYPADGFVKQIVKKAEADVVVGKDGTFITGTGPGTAIKWALAIVEALYGKEKADKIASDMLVTRD</sequence>
<dbReference type="SUPFAM" id="SSF52317">
    <property type="entry name" value="Class I glutamine amidotransferase-like"/>
    <property type="match status" value="1"/>
</dbReference>
<dbReference type="EMBL" id="NBIV01000044">
    <property type="protein sequence ID" value="PXF46124.1"/>
    <property type="molecule type" value="Genomic_DNA"/>
</dbReference>
<accession>A0A2V3IVG6</accession>
<dbReference type="FunFam" id="3.40.50.880:FF:000015">
    <property type="entry name" value="Protein DJ-1 homolog C"/>
    <property type="match status" value="1"/>
</dbReference>
<evidence type="ECO:0000259" key="2">
    <source>
        <dbReference type="Pfam" id="PF01965"/>
    </source>
</evidence>
<organism evidence="3 4">
    <name type="scientific">Gracilariopsis chorda</name>
    <dbReference type="NCBI Taxonomy" id="448386"/>
    <lineage>
        <taxon>Eukaryota</taxon>
        <taxon>Rhodophyta</taxon>
        <taxon>Florideophyceae</taxon>
        <taxon>Rhodymeniophycidae</taxon>
        <taxon>Gracilariales</taxon>
        <taxon>Gracilariaceae</taxon>
        <taxon>Gracilariopsis</taxon>
    </lineage>
</organism>
<protein>
    <submittedName>
        <fullName evidence="3">Protein DJ-1-like</fullName>
    </submittedName>
</protein>
<dbReference type="CDD" id="cd03135">
    <property type="entry name" value="GATase1_DJ-1"/>
    <property type="match status" value="1"/>
</dbReference>
<dbReference type="NCBIfam" id="TIGR01383">
    <property type="entry name" value="not_thiJ"/>
    <property type="match status" value="1"/>
</dbReference>
<name>A0A2V3IVG6_9FLOR</name>
<dbReference type="PANTHER" id="PTHR48094:SF12">
    <property type="entry name" value="PARKINSON DISEASE PROTEIN 7 HOMOLOG"/>
    <property type="match status" value="1"/>
</dbReference>
<dbReference type="InterPro" id="IPR006287">
    <property type="entry name" value="DJ-1"/>
</dbReference>
<proteinExistence type="predicted"/>